<evidence type="ECO:0000259" key="2">
    <source>
        <dbReference type="PROSITE" id="PS50181"/>
    </source>
</evidence>
<comment type="caution">
    <text evidence="3">The sequence shown here is derived from an EMBL/GenBank/DDBJ whole genome shotgun (WGS) entry which is preliminary data.</text>
</comment>
<proteinExistence type="predicted"/>
<name>A0AAD8RXG2_LOLMU</name>
<protein>
    <recommendedName>
        <fullName evidence="2">F-box domain-containing protein</fullName>
    </recommendedName>
</protein>
<dbReference type="PANTHER" id="PTHR34709">
    <property type="entry name" value="OS10G0396666 PROTEIN"/>
    <property type="match status" value="1"/>
</dbReference>
<evidence type="ECO:0000256" key="1">
    <source>
        <dbReference type="SAM" id="MobiDB-lite"/>
    </source>
</evidence>
<feature type="domain" description="F-box" evidence="2">
    <location>
        <begin position="32"/>
        <end position="81"/>
    </location>
</feature>
<evidence type="ECO:0000313" key="3">
    <source>
        <dbReference type="EMBL" id="KAK1641886.1"/>
    </source>
</evidence>
<organism evidence="3 4">
    <name type="scientific">Lolium multiflorum</name>
    <name type="common">Italian ryegrass</name>
    <name type="synonym">Lolium perenne subsp. multiflorum</name>
    <dbReference type="NCBI Taxonomy" id="4521"/>
    <lineage>
        <taxon>Eukaryota</taxon>
        <taxon>Viridiplantae</taxon>
        <taxon>Streptophyta</taxon>
        <taxon>Embryophyta</taxon>
        <taxon>Tracheophyta</taxon>
        <taxon>Spermatophyta</taxon>
        <taxon>Magnoliopsida</taxon>
        <taxon>Liliopsida</taxon>
        <taxon>Poales</taxon>
        <taxon>Poaceae</taxon>
        <taxon>BOP clade</taxon>
        <taxon>Pooideae</taxon>
        <taxon>Poodae</taxon>
        <taxon>Poeae</taxon>
        <taxon>Poeae Chloroplast Group 2 (Poeae type)</taxon>
        <taxon>Loliodinae</taxon>
        <taxon>Loliinae</taxon>
        <taxon>Lolium</taxon>
    </lineage>
</organism>
<feature type="region of interest" description="Disordered" evidence="1">
    <location>
        <begin position="1"/>
        <end position="33"/>
    </location>
</feature>
<accession>A0AAD8RXG2</accession>
<dbReference type="Proteomes" id="UP001231189">
    <property type="component" value="Unassembled WGS sequence"/>
</dbReference>
<dbReference type="Pfam" id="PF00646">
    <property type="entry name" value="F-box"/>
    <property type="match status" value="1"/>
</dbReference>
<sequence>MELRSELRLRSLPTPGPPRSPRPPGFPDGDEPDRISALPDEMLLQILARLRCARAAAHTSVLSRRWRGLWRHLRELSFRGMPADAIDAALDQVAGQALTFLEVDIPEEHRVLEHARVSALLLAAARLAPADLVFSLWGNAYDKDGDIPIEMPSFERTTSIKLDVMDHVLIPPAGAVEFPLLEKLSVVCCHIDTAELVRRCPRLRVFEIEAFPSQDVAANRIKVHSPTIEELAVMVDGVQLDSLDIIAPVLKRFSLRVNMAKDFTVSFSAPMVENILWDCLCADENVGFGEKWRLHYLKLVMKENVGVLRMSISCEGWMLPDRSFSQEIAQLPVFSVLELDLESKNHGIGALVSHLLGVCSSIRRLKVDIRQYVLSECSPNCPCDQPQNWRNEIISLKALEEVELTGLDGTENDVDLLKLLFTCAPLMKSMTVVLAPESSLPTDQDCEEIYSMFEANPHVKCSVYRRPCKG</sequence>
<dbReference type="PANTHER" id="PTHR34709:SF44">
    <property type="entry name" value="FBD DOMAIN-CONTAINING PROTEIN"/>
    <property type="match status" value="1"/>
</dbReference>
<dbReference type="InterPro" id="IPR001810">
    <property type="entry name" value="F-box_dom"/>
</dbReference>
<reference evidence="3" key="1">
    <citation type="submission" date="2023-07" db="EMBL/GenBank/DDBJ databases">
        <title>A chromosome-level genome assembly of Lolium multiflorum.</title>
        <authorList>
            <person name="Chen Y."/>
            <person name="Copetti D."/>
            <person name="Kolliker R."/>
            <person name="Studer B."/>
        </authorList>
    </citation>
    <scope>NUCLEOTIDE SEQUENCE</scope>
    <source>
        <strain evidence="3">02402/16</strain>
        <tissue evidence="3">Leaf</tissue>
    </source>
</reference>
<dbReference type="InterPro" id="IPR036047">
    <property type="entry name" value="F-box-like_dom_sf"/>
</dbReference>
<dbReference type="EMBL" id="JAUUTY010000004">
    <property type="protein sequence ID" value="KAK1641886.1"/>
    <property type="molecule type" value="Genomic_DNA"/>
</dbReference>
<dbReference type="AlphaFoldDB" id="A0AAD8RXG2"/>
<gene>
    <name evidence="3" type="ORF">QYE76_059691</name>
</gene>
<keyword evidence="4" id="KW-1185">Reference proteome</keyword>
<dbReference type="PROSITE" id="PS50181">
    <property type="entry name" value="FBOX"/>
    <property type="match status" value="1"/>
</dbReference>
<evidence type="ECO:0000313" key="4">
    <source>
        <dbReference type="Proteomes" id="UP001231189"/>
    </source>
</evidence>
<feature type="compositionally biased region" description="Pro residues" evidence="1">
    <location>
        <begin position="14"/>
        <end position="26"/>
    </location>
</feature>
<dbReference type="SUPFAM" id="SSF81383">
    <property type="entry name" value="F-box domain"/>
    <property type="match status" value="1"/>
</dbReference>
<dbReference type="InterPro" id="IPR055312">
    <property type="entry name" value="FBL15-like"/>
</dbReference>